<dbReference type="KEGG" id="glj:GKIL_3424"/>
<evidence type="ECO:0000313" key="3">
    <source>
        <dbReference type="Proteomes" id="UP000017396"/>
    </source>
</evidence>
<feature type="transmembrane region" description="Helical" evidence="1">
    <location>
        <begin position="42"/>
        <end position="65"/>
    </location>
</feature>
<dbReference type="EMBL" id="CP003587">
    <property type="protein sequence ID" value="AGY59670.1"/>
    <property type="molecule type" value="Genomic_DNA"/>
</dbReference>
<dbReference type="Proteomes" id="UP000017396">
    <property type="component" value="Chromosome"/>
</dbReference>
<protein>
    <submittedName>
        <fullName evidence="2">Uncharacterized protein</fullName>
    </submittedName>
</protein>
<dbReference type="RefSeq" id="WP_023174965.1">
    <property type="nucleotide sequence ID" value="NC_022600.1"/>
</dbReference>
<gene>
    <name evidence="2" type="ORF">GKIL_3424</name>
</gene>
<dbReference type="STRING" id="1183438.GKIL_3424"/>
<evidence type="ECO:0000313" key="2">
    <source>
        <dbReference type="EMBL" id="AGY59670.1"/>
    </source>
</evidence>
<name>U5QPP6_GLOK1</name>
<feature type="transmembrane region" description="Helical" evidence="1">
    <location>
        <begin position="12"/>
        <end position="36"/>
    </location>
</feature>
<proteinExistence type="predicted"/>
<keyword evidence="1" id="KW-1133">Transmembrane helix</keyword>
<keyword evidence="1" id="KW-0472">Membrane</keyword>
<dbReference type="AlphaFoldDB" id="U5QPP6"/>
<organism evidence="2 3">
    <name type="scientific">Gloeobacter kilaueensis (strain ATCC BAA-2537 / CCAP 1431/1 / ULC 316 / JS1)</name>
    <dbReference type="NCBI Taxonomy" id="1183438"/>
    <lineage>
        <taxon>Bacteria</taxon>
        <taxon>Bacillati</taxon>
        <taxon>Cyanobacteriota</taxon>
        <taxon>Cyanophyceae</taxon>
        <taxon>Gloeobacterales</taxon>
        <taxon>Gloeobacteraceae</taxon>
        <taxon>Gloeobacter</taxon>
    </lineage>
</organism>
<keyword evidence="3" id="KW-1185">Reference proteome</keyword>
<reference evidence="2 3" key="1">
    <citation type="journal article" date="2013" name="PLoS ONE">
        <title>Cultivation and Complete Genome Sequencing of Gloeobacter kilaueensis sp. nov., from a Lava Cave in Kilauea Caldera, Hawai'i.</title>
        <authorList>
            <person name="Saw J.H."/>
            <person name="Schatz M."/>
            <person name="Brown M.V."/>
            <person name="Kunkel D.D."/>
            <person name="Foster J.S."/>
            <person name="Shick H."/>
            <person name="Christensen S."/>
            <person name="Hou S."/>
            <person name="Wan X."/>
            <person name="Donachie S.P."/>
        </authorList>
    </citation>
    <scope>NUCLEOTIDE SEQUENCE [LARGE SCALE GENOMIC DNA]</scope>
    <source>
        <strain evidence="3">JS</strain>
    </source>
</reference>
<accession>U5QPP6</accession>
<keyword evidence="1" id="KW-0812">Transmembrane</keyword>
<evidence type="ECO:0000256" key="1">
    <source>
        <dbReference type="SAM" id="Phobius"/>
    </source>
</evidence>
<dbReference type="HOGENOM" id="CLU_2734325_0_0_3"/>
<sequence>MTSQHLRRRHTLQILGCSIGISIPLLACATLIHVALTGQMPLLATGSLPLVLLFVSGLLAGWIWIETAELG</sequence>